<organism evidence="1 2">
    <name type="scientific">Prevotella denticola</name>
    <dbReference type="NCBI Taxonomy" id="28129"/>
    <lineage>
        <taxon>Bacteria</taxon>
        <taxon>Pseudomonadati</taxon>
        <taxon>Bacteroidota</taxon>
        <taxon>Bacteroidia</taxon>
        <taxon>Bacteroidales</taxon>
        <taxon>Prevotellaceae</taxon>
        <taxon>Prevotella</taxon>
    </lineage>
</organism>
<sequence>MFLKKNVHNTPCCEQKKPQRWNYRTICYCDDGIDRHEIA</sequence>
<evidence type="ECO:0000313" key="1">
    <source>
        <dbReference type="EMBL" id="SUB87009.1"/>
    </source>
</evidence>
<gene>
    <name evidence="1" type="ORF">NCTC13067_00664</name>
</gene>
<reference evidence="1 2" key="1">
    <citation type="submission" date="2018-06" db="EMBL/GenBank/DDBJ databases">
        <authorList>
            <consortium name="Pathogen Informatics"/>
            <person name="Doyle S."/>
        </authorList>
    </citation>
    <scope>NUCLEOTIDE SEQUENCE [LARGE SCALE GENOMIC DNA]</scope>
    <source>
        <strain evidence="1 2">NCTC13067</strain>
    </source>
</reference>
<dbReference type="Proteomes" id="UP000255469">
    <property type="component" value="Unassembled WGS sequence"/>
</dbReference>
<accession>A0A379E354</accession>
<proteinExistence type="predicted"/>
<evidence type="ECO:0000313" key="2">
    <source>
        <dbReference type="Proteomes" id="UP000255469"/>
    </source>
</evidence>
<dbReference type="AlphaFoldDB" id="A0A379E354"/>
<name>A0A379E354_9BACT</name>
<dbReference type="EMBL" id="UGTM01000001">
    <property type="protein sequence ID" value="SUB87009.1"/>
    <property type="molecule type" value="Genomic_DNA"/>
</dbReference>
<protein>
    <submittedName>
        <fullName evidence="1">Uncharacterized protein</fullName>
    </submittedName>
</protein>